<dbReference type="GO" id="GO:0016020">
    <property type="term" value="C:membrane"/>
    <property type="evidence" value="ECO:0007669"/>
    <property type="project" value="UniProtKB-SubCell"/>
</dbReference>
<feature type="transmembrane region" description="Helical" evidence="10">
    <location>
        <begin position="457"/>
        <end position="478"/>
    </location>
</feature>
<dbReference type="STRING" id="65489.A0A0D3GNI8"/>
<proteinExistence type="inferred from homology"/>
<evidence type="ECO:0000256" key="6">
    <source>
        <dbReference type="ARBA" id="ARBA00022847"/>
    </source>
</evidence>
<dbReference type="SUPFAM" id="SSF103473">
    <property type="entry name" value="MFS general substrate transporter"/>
    <property type="match status" value="1"/>
</dbReference>
<dbReference type="GO" id="GO:0015145">
    <property type="term" value="F:monosaccharide transmembrane transporter activity"/>
    <property type="evidence" value="ECO:0007669"/>
    <property type="project" value="InterPro"/>
</dbReference>
<evidence type="ECO:0000256" key="1">
    <source>
        <dbReference type="ARBA" id="ARBA00004141"/>
    </source>
</evidence>
<dbReference type="Gene3D" id="1.20.1250.20">
    <property type="entry name" value="MFS general substrate transporter like domains"/>
    <property type="match status" value="1"/>
</dbReference>
<feature type="transmembrane region" description="Helical" evidence="10">
    <location>
        <begin position="327"/>
        <end position="349"/>
    </location>
</feature>
<dbReference type="eggNOG" id="KOG0254">
    <property type="taxonomic scope" value="Eukaryota"/>
</dbReference>
<feature type="transmembrane region" description="Helical" evidence="10">
    <location>
        <begin position="430"/>
        <end position="450"/>
    </location>
</feature>
<dbReference type="PaxDb" id="65489-OBART07G06820.1"/>
<comment type="similarity">
    <text evidence="2 9">Belongs to the major facilitator superfamily. Sugar transporter (TC 2.A.1.1) family.</text>
</comment>
<organism evidence="12">
    <name type="scientific">Oryza barthii</name>
    <dbReference type="NCBI Taxonomy" id="65489"/>
    <lineage>
        <taxon>Eukaryota</taxon>
        <taxon>Viridiplantae</taxon>
        <taxon>Streptophyta</taxon>
        <taxon>Embryophyta</taxon>
        <taxon>Tracheophyta</taxon>
        <taxon>Spermatophyta</taxon>
        <taxon>Magnoliopsida</taxon>
        <taxon>Liliopsida</taxon>
        <taxon>Poales</taxon>
        <taxon>Poaceae</taxon>
        <taxon>BOP clade</taxon>
        <taxon>Oryzoideae</taxon>
        <taxon>Oryzeae</taxon>
        <taxon>Oryzinae</taxon>
        <taxon>Oryza</taxon>
    </lineage>
</organism>
<evidence type="ECO:0000256" key="8">
    <source>
        <dbReference type="ARBA" id="ARBA00023136"/>
    </source>
</evidence>
<name>A0A0D3GNI8_9ORYZ</name>
<feature type="domain" description="Major facilitator superfamily (MFS) profile" evidence="11">
    <location>
        <begin position="31"/>
        <end position="482"/>
    </location>
</feature>
<feature type="transmembrane region" description="Helical" evidence="10">
    <location>
        <begin position="26"/>
        <end position="44"/>
    </location>
</feature>
<evidence type="ECO:0000256" key="5">
    <source>
        <dbReference type="ARBA" id="ARBA00022692"/>
    </source>
</evidence>
<evidence type="ECO:0000313" key="13">
    <source>
        <dbReference type="Proteomes" id="UP000026960"/>
    </source>
</evidence>
<accession>A0A0D3GNI8</accession>
<reference evidence="12" key="2">
    <citation type="submission" date="2015-03" db="UniProtKB">
        <authorList>
            <consortium name="EnsemblPlants"/>
        </authorList>
    </citation>
    <scope>IDENTIFICATION</scope>
</reference>
<keyword evidence="7 10" id="KW-1133">Transmembrane helix</keyword>
<keyword evidence="4" id="KW-0762">Sugar transport</keyword>
<dbReference type="PANTHER" id="PTHR23500">
    <property type="entry name" value="SOLUTE CARRIER FAMILY 2, FACILITATED GLUCOSE TRANSPORTER"/>
    <property type="match status" value="1"/>
</dbReference>
<dbReference type="Pfam" id="PF00083">
    <property type="entry name" value="Sugar_tr"/>
    <property type="match status" value="1"/>
</dbReference>
<dbReference type="AlphaFoldDB" id="A0A0D3GNI8"/>
<evidence type="ECO:0000256" key="9">
    <source>
        <dbReference type="RuleBase" id="RU003346"/>
    </source>
</evidence>
<dbReference type="InterPro" id="IPR003663">
    <property type="entry name" value="Sugar/inositol_transpt"/>
</dbReference>
<dbReference type="Proteomes" id="UP000026960">
    <property type="component" value="Chromosome 7"/>
</dbReference>
<feature type="transmembrane region" description="Helical" evidence="10">
    <location>
        <begin position="207"/>
        <end position="226"/>
    </location>
</feature>
<feature type="transmembrane region" description="Helical" evidence="10">
    <location>
        <begin position="116"/>
        <end position="135"/>
    </location>
</feature>
<dbReference type="HOGENOM" id="CLU_001265_30_5_1"/>
<keyword evidence="13" id="KW-1185">Reference proteome</keyword>
<dbReference type="CDD" id="cd17361">
    <property type="entry name" value="MFS_STP"/>
    <property type="match status" value="1"/>
</dbReference>
<evidence type="ECO:0000256" key="2">
    <source>
        <dbReference type="ARBA" id="ARBA00010992"/>
    </source>
</evidence>
<dbReference type="EnsemblPlants" id="OBART07G06820.1">
    <property type="protein sequence ID" value="OBART07G06820.1"/>
    <property type="gene ID" value="OBART07G06820"/>
</dbReference>
<evidence type="ECO:0000256" key="4">
    <source>
        <dbReference type="ARBA" id="ARBA00022597"/>
    </source>
</evidence>
<evidence type="ECO:0000259" key="11">
    <source>
        <dbReference type="PROSITE" id="PS50850"/>
    </source>
</evidence>
<dbReference type="PROSITE" id="PS50850">
    <property type="entry name" value="MFS"/>
    <property type="match status" value="1"/>
</dbReference>
<evidence type="ECO:0000256" key="10">
    <source>
        <dbReference type="SAM" id="Phobius"/>
    </source>
</evidence>
<evidence type="ECO:0000313" key="12">
    <source>
        <dbReference type="EnsemblPlants" id="OBART07G06820.1"/>
    </source>
</evidence>
<dbReference type="InterPro" id="IPR045262">
    <property type="entry name" value="STP/PLT_plant"/>
</dbReference>
<feature type="transmembrane region" description="Helical" evidence="10">
    <location>
        <begin position="86"/>
        <end position="104"/>
    </location>
</feature>
<dbReference type="PRINTS" id="PR00171">
    <property type="entry name" value="SUGRTRNSPORT"/>
</dbReference>
<keyword evidence="5 10" id="KW-0812">Transmembrane</keyword>
<dbReference type="InterPro" id="IPR036259">
    <property type="entry name" value="MFS_trans_sf"/>
</dbReference>
<sequence>MAGGFAVEAKVAGGGERREFKGKITWYVWLCGIIAATSGLMFGYDVGISGGVTAMDGFLIKFFPSVYARKHRARENNYCKFDDQRLQLFTSSLYLAALAASFAASRLCTRLGRRRTMQLASVFFLGGTALCAGAANLAMLIVGRICLGVGVGFGNQAAPLFLSEIAPAHIRGALNILFQLDVTIGILIANVVNYFTSSAHPSTGWRYSLGGAGVPAAVLFLGSLVITETPTSLVERGRRDAGRATLERIRGTRDVGDELDEIARACEAAAALSAEESAYRRLRRRESRPPLVIAVAMQVFQQFTGINAIMFYAPVLFQTMGFKSNGSLLSAVVTGGVNVVSTLVSIVAVDKIGRRRLLLQACGQMLIAQTAVGAIMWEHVKVNGNPGEKWAVAIMVLICVYVSSFAWSWGPLGWLIPSETFPLATRTTGFSFAVSSNMLFTFLIAQAFLSMMCRMKAFIIFFFAIWIVIMAAFVFWLLPETKGVPIDEMVDTVWRRHWFWKRFFADAGDGRIGNC</sequence>
<dbReference type="FunFam" id="1.20.1250.20:FF:000002">
    <property type="entry name" value="Sugar transport protein 13"/>
    <property type="match status" value="1"/>
</dbReference>
<dbReference type="InterPro" id="IPR005829">
    <property type="entry name" value="Sugar_transporter_CS"/>
</dbReference>
<feature type="transmembrane region" description="Helical" evidence="10">
    <location>
        <begin position="291"/>
        <end position="315"/>
    </location>
</feature>
<comment type="subcellular location">
    <subcellularLocation>
        <location evidence="1">Membrane</location>
        <topology evidence="1">Multi-pass membrane protein</topology>
    </subcellularLocation>
</comment>
<dbReference type="NCBIfam" id="TIGR00879">
    <property type="entry name" value="SP"/>
    <property type="match status" value="1"/>
</dbReference>
<evidence type="ECO:0000256" key="7">
    <source>
        <dbReference type="ARBA" id="ARBA00022989"/>
    </source>
</evidence>
<dbReference type="InterPro" id="IPR044778">
    <property type="entry name" value="MFS_STP/MST-like_plant"/>
</dbReference>
<dbReference type="Gramene" id="OBART07G06820.1">
    <property type="protein sequence ID" value="OBART07G06820.1"/>
    <property type="gene ID" value="OBART07G06820"/>
</dbReference>
<keyword evidence="6" id="KW-0769">Symport</keyword>
<dbReference type="GO" id="GO:0015293">
    <property type="term" value="F:symporter activity"/>
    <property type="evidence" value="ECO:0007669"/>
    <property type="project" value="UniProtKB-KW"/>
</dbReference>
<reference evidence="12" key="1">
    <citation type="journal article" date="2009" name="Rice">
        <title>De Novo Next Generation Sequencing of Plant Genomes.</title>
        <authorList>
            <person name="Rounsley S."/>
            <person name="Marri P.R."/>
            <person name="Yu Y."/>
            <person name="He R."/>
            <person name="Sisneros N."/>
            <person name="Goicoechea J.L."/>
            <person name="Lee S.J."/>
            <person name="Angelova A."/>
            <person name="Kudrna D."/>
            <person name="Luo M."/>
            <person name="Affourtit J."/>
            <person name="Desany B."/>
            <person name="Knight J."/>
            <person name="Niazi F."/>
            <person name="Egholm M."/>
            <person name="Wing R.A."/>
        </authorList>
    </citation>
    <scope>NUCLEOTIDE SEQUENCE [LARGE SCALE GENOMIC DNA]</scope>
    <source>
        <strain evidence="12">cv. IRGC 105608</strain>
    </source>
</reference>
<keyword evidence="8 10" id="KW-0472">Membrane</keyword>
<dbReference type="PANTHER" id="PTHR23500:SF371">
    <property type="entry name" value="OS07G0206600 PROTEIN"/>
    <property type="match status" value="1"/>
</dbReference>
<feature type="transmembrane region" description="Helical" evidence="10">
    <location>
        <begin position="390"/>
        <end position="410"/>
    </location>
</feature>
<dbReference type="InterPro" id="IPR005828">
    <property type="entry name" value="MFS_sugar_transport-like"/>
</dbReference>
<keyword evidence="3 9" id="KW-0813">Transport</keyword>
<protein>
    <recommendedName>
        <fullName evidence="11">Major facilitator superfamily (MFS) profile domain-containing protein</fullName>
    </recommendedName>
</protein>
<dbReference type="PROSITE" id="PS00216">
    <property type="entry name" value="SUGAR_TRANSPORT_1"/>
    <property type="match status" value="1"/>
</dbReference>
<dbReference type="InterPro" id="IPR020846">
    <property type="entry name" value="MFS_dom"/>
</dbReference>
<evidence type="ECO:0000256" key="3">
    <source>
        <dbReference type="ARBA" id="ARBA00022448"/>
    </source>
</evidence>